<gene>
    <name evidence="1" type="ORF">FKZ61_08015</name>
</gene>
<evidence type="ECO:0000313" key="1">
    <source>
        <dbReference type="EMBL" id="TQE96424.1"/>
    </source>
</evidence>
<name>A0A540VI34_9CHLR</name>
<dbReference type="AlphaFoldDB" id="A0A540VI34"/>
<sequence length="506" mass="57519">MPTTTQMLANYPDILLYALAELRGALLDAAETREQKIELLAAQVTDPTSVQMAYEEVVEYAAESKEAIETLLKESGEMVEAQFCRQYGSIRQMGPAKLEREMPWLYPQNVAELLYYYGLIGRGFKGTGQNAHTIIYVPSDVVPWLPHPQNPAQQDGLPVQPVPPPPQSRTLLADDSFLEDMGSFLGFLHTEGLGLTAEGPDPADIDRFVGRLLVPFSADVPDLNIRLALLLHLANRLGWLRRGEDGRVHLTGNRVRAFLEGTRAEQRQALWEAWRTSPEWNDLCRTPGLECTETGNWRNDPCQTREAVLRLLALLQPGAWYSQATVIEAIRQVEPDFQRPTGNYDTWYIRSTDTQEFLKGFEQWDRVEGALLRFLFRGPLHWLHVLDLAEPSAGDDLLISLNPWGARWLGLDVPQPHEPPRHPLTVGEDFRITLPLGTPLLDRFRVERFANWEASYPQFVYQITQRSLKRAAAEGIHTGQILQFLRSRSRTLPERVVQALERFQGR</sequence>
<dbReference type="Proteomes" id="UP000317371">
    <property type="component" value="Unassembled WGS sequence"/>
</dbReference>
<keyword evidence="2" id="KW-1185">Reference proteome</keyword>
<organism evidence="1 2">
    <name type="scientific">Litorilinea aerophila</name>
    <dbReference type="NCBI Taxonomy" id="1204385"/>
    <lineage>
        <taxon>Bacteria</taxon>
        <taxon>Bacillati</taxon>
        <taxon>Chloroflexota</taxon>
        <taxon>Caldilineae</taxon>
        <taxon>Caldilineales</taxon>
        <taxon>Caldilineaceae</taxon>
        <taxon>Litorilinea</taxon>
    </lineage>
</organism>
<evidence type="ECO:0008006" key="3">
    <source>
        <dbReference type="Google" id="ProtNLM"/>
    </source>
</evidence>
<reference evidence="1 2" key="1">
    <citation type="submission" date="2019-06" db="EMBL/GenBank/DDBJ databases">
        <title>Genome sequence of Litorilinea aerophila BAA-2444.</title>
        <authorList>
            <person name="Maclea K.S."/>
            <person name="Maurais E.G."/>
            <person name="Iannazzi L.C."/>
        </authorList>
    </citation>
    <scope>NUCLEOTIDE SEQUENCE [LARGE SCALE GENOMIC DNA]</scope>
    <source>
        <strain evidence="1 2">ATCC BAA-2444</strain>
    </source>
</reference>
<comment type="caution">
    <text evidence="1">The sequence shown here is derived from an EMBL/GenBank/DDBJ whole genome shotgun (WGS) entry which is preliminary data.</text>
</comment>
<dbReference type="OrthoDB" id="136853at2"/>
<proteinExistence type="predicted"/>
<evidence type="ECO:0000313" key="2">
    <source>
        <dbReference type="Proteomes" id="UP000317371"/>
    </source>
</evidence>
<dbReference type="EMBL" id="VIGC01000008">
    <property type="protein sequence ID" value="TQE96424.1"/>
    <property type="molecule type" value="Genomic_DNA"/>
</dbReference>
<dbReference type="InParanoid" id="A0A540VI34"/>
<protein>
    <recommendedName>
        <fullName evidence="3">Helicase XPB/Ssl2 N-terminal domain-containing protein</fullName>
    </recommendedName>
</protein>
<accession>A0A540VI34</accession>
<dbReference type="RefSeq" id="WP_141609569.1">
    <property type="nucleotide sequence ID" value="NZ_VIGC02000008.1"/>
</dbReference>